<dbReference type="InterPro" id="IPR036521">
    <property type="entry name" value="SRP19-like_sf"/>
</dbReference>
<evidence type="ECO:0000256" key="3">
    <source>
        <dbReference type="ARBA" id="ARBA00023135"/>
    </source>
</evidence>
<evidence type="ECO:0000256" key="4">
    <source>
        <dbReference type="ARBA" id="ARBA00023274"/>
    </source>
</evidence>
<accession>A0A7C4D2A0</accession>
<dbReference type="PANTHER" id="PTHR17453:SF0">
    <property type="entry name" value="SIGNAL RECOGNITION PARTICLE 19 KDA PROTEIN"/>
    <property type="match status" value="1"/>
</dbReference>
<dbReference type="SUPFAM" id="SSF69695">
    <property type="entry name" value="SRP19"/>
    <property type="match status" value="1"/>
</dbReference>
<evidence type="ECO:0000256" key="2">
    <source>
        <dbReference type="ARBA" id="ARBA00022490"/>
    </source>
</evidence>
<comment type="subcellular location">
    <subcellularLocation>
        <location evidence="1 5">Cytoplasm</location>
    </subcellularLocation>
</comment>
<keyword evidence="4 5" id="KW-0687">Ribonucleoprotein</keyword>
<keyword evidence="5" id="KW-0694">RNA-binding</keyword>
<dbReference type="GO" id="GO:0006617">
    <property type="term" value="P:SRP-dependent cotranslational protein targeting to membrane, signal sequence recognition"/>
    <property type="evidence" value="ECO:0007669"/>
    <property type="project" value="TreeGrafter"/>
</dbReference>
<evidence type="ECO:0000313" key="6">
    <source>
        <dbReference type="EMBL" id="HGM46855.1"/>
    </source>
</evidence>
<dbReference type="Pfam" id="PF01922">
    <property type="entry name" value="SRP19"/>
    <property type="match status" value="1"/>
</dbReference>
<dbReference type="GO" id="GO:0048500">
    <property type="term" value="C:signal recognition particle"/>
    <property type="evidence" value="ECO:0007669"/>
    <property type="project" value="UniProtKB-UniRule"/>
</dbReference>
<evidence type="ECO:0000256" key="1">
    <source>
        <dbReference type="ARBA" id="ARBA00004496"/>
    </source>
</evidence>
<dbReference type="Gene3D" id="3.30.56.30">
    <property type="entry name" value="Signal recognition particle, SRP19-like subunit"/>
    <property type="match status" value="1"/>
</dbReference>
<comment type="similarity">
    <text evidence="5">Belongs to the SRP19 family.</text>
</comment>
<protein>
    <recommendedName>
        <fullName evidence="5">Signal recognition particle 19 kDa protein</fullName>
        <shortName evidence="5">SRP19</shortName>
    </recommendedName>
</protein>
<comment type="caution">
    <text evidence="6">The sequence shown here is derived from an EMBL/GenBank/DDBJ whole genome shotgun (WGS) entry which is preliminary data.</text>
</comment>
<dbReference type="GO" id="GO:0008312">
    <property type="term" value="F:7S RNA binding"/>
    <property type="evidence" value="ECO:0007669"/>
    <property type="project" value="UniProtKB-UniRule"/>
</dbReference>
<evidence type="ECO:0000256" key="5">
    <source>
        <dbReference type="HAMAP-Rule" id="MF_00305"/>
    </source>
</evidence>
<keyword evidence="2 5" id="KW-0963">Cytoplasm</keyword>
<sequence length="105" mass="12085">MKKREGFIIWLAYFDARHPRSKGRRVPKALAVEKPTLSELEEAARKAGFQVLAVESNAKYPACWFEEPGRILVRAEGRKKSQVVTIIAEKLVEVRKAKQLQRRKP</sequence>
<keyword evidence="3 5" id="KW-0733">Signal recognition particle</keyword>
<dbReference type="InterPro" id="IPR022938">
    <property type="entry name" value="SRP19_arc-type"/>
</dbReference>
<reference evidence="6" key="1">
    <citation type="journal article" date="2020" name="mSystems">
        <title>Genome- and Community-Level Interaction Insights into Carbon Utilization and Element Cycling Functions of Hydrothermarchaeota in Hydrothermal Sediment.</title>
        <authorList>
            <person name="Zhou Z."/>
            <person name="Liu Y."/>
            <person name="Xu W."/>
            <person name="Pan J."/>
            <person name="Luo Z.H."/>
            <person name="Li M."/>
        </authorList>
    </citation>
    <scope>NUCLEOTIDE SEQUENCE</scope>
    <source>
        <strain evidence="6">SpSt-649</strain>
    </source>
</reference>
<organism evidence="6">
    <name type="scientific">Thermofilum pendens</name>
    <dbReference type="NCBI Taxonomy" id="2269"/>
    <lineage>
        <taxon>Archaea</taxon>
        <taxon>Thermoproteota</taxon>
        <taxon>Thermoprotei</taxon>
        <taxon>Thermofilales</taxon>
        <taxon>Thermofilaceae</taxon>
        <taxon>Thermofilum</taxon>
    </lineage>
</organism>
<dbReference type="PANTHER" id="PTHR17453">
    <property type="entry name" value="SIGNAL RECOGNITION PARTICLE 19 KD PROTEIN"/>
    <property type="match status" value="1"/>
</dbReference>
<dbReference type="InterPro" id="IPR002778">
    <property type="entry name" value="Signal_recog_particle_SRP19"/>
</dbReference>
<comment type="function">
    <text evidence="5">Involved in targeting and insertion of nascent membrane proteins into the cytoplasmic membrane. Binds directly to 7S RNA and mediates binding of the 54 kDa subunit of the SRP.</text>
</comment>
<name>A0A7C4D2A0_THEPE</name>
<dbReference type="HAMAP" id="MF_00305">
    <property type="entry name" value="SRP19"/>
    <property type="match status" value="1"/>
</dbReference>
<dbReference type="EMBL" id="DTBQ01000103">
    <property type="protein sequence ID" value="HGM46855.1"/>
    <property type="molecule type" value="Genomic_DNA"/>
</dbReference>
<comment type="subunit">
    <text evidence="5">Part of the signal recognition particle protein translocation system, which is composed of SRP and FtsY. Archaeal SRP consists of a 7S RNA molecule of 300 nucleotides and two protein subunits: SRP54 and SRP19.</text>
</comment>
<dbReference type="AlphaFoldDB" id="A0A7C4D2A0"/>
<proteinExistence type="inferred from homology"/>
<gene>
    <name evidence="5" type="primary">srp19</name>
    <name evidence="6" type="ORF">ENU21_03755</name>
</gene>